<dbReference type="GO" id="GO:0016791">
    <property type="term" value="F:phosphatase activity"/>
    <property type="evidence" value="ECO:0007669"/>
    <property type="project" value="TreeGrafter"/>
</dbReference>
<accession>A0A084QTF0</accession>
<dbReference type="STRING" id="1283841.A0A084QTF0"/>
<gene>
    <name evidence="1" type="ORF">S40285_09440</name>
</gene>
<dbReference type="EMBL" id="KL660232">
    <property type="protein sequence ID" value="KFA67235.1"/>
    <property type="molecule type" value="Genomic_DNA"/>
</dbReference>
<dbReference type="SUPFAM" id="SSF53254">
    <property type="entry name" value="Phosphoglycerate mutase-like"/>
    <property type="match status" value="1"/>
</dbReference>
<dbReference type="OrthoDB" id="5044728at2759"/>
<protein>
    <submittedName>
        <fullName evidence="1">Uncharacterized protein</fullName>
    </submittedName>
</protein>
<proteinExistence type="predicted"/>
<dbReference type="Gene3D" id="3.40.50.1240">
    <property type="entry name" value="Phosphoglycerate mutase-like"/>
    <property type="match status" value="1"/>
</dbReference>
<dbReference type="InterPro" id="IPR029033">
    <property type="entry name" value="His_PPase_superfam"/>
</dbReference>
<dbReference type="Proteomes" id="UP000028524">
    <property type="component" value="Unassembled WGS sequence"/>
</dbReference>
<dbReference type="InParanoid" id="A0A084QTF0"/>
<keyword evidence="2" id="KW-1185">Reference proteome</keyword>
<dbReference type="InterPro" id="IPR050275">
    <property type="entry name" value="PGM_Phosphatase"/>
</dbReference>
<dbReference type="PANTHER" id="PTHR48100:SF1">
    <property type="entry name" value="HISTIDINE PHOSPHATASE FAMILY PROTEIN-RELATED"/>
    <property type="match status" value="1"/>
</dbReference>
<dbReference type="OMA" id="MMAIMEE"/>
<name>A0A084QTF0_STAC4</name>
<dbReference type="PANTHER" id="PTHR48100">
    <property type="entry name" value="BROAD-SPECIFICITY PHOSPHATASE YOR283W-RELATED"/>
    <property type="match status" value="1"/>
</dbReference>
<dbReference type="GO" id="GO:0005737">
    <property type="term" value="C:cytoplasm"/>
    <property type="evidence" value="ECO:0007669"/>
    <property type="project" value="TreeGrafter"/>
</dbReference>
<evidence type="ECO:0000313" key="2">
    <source>
        <dbReference type="Proteomes" id="UP000028524"/>
    </source>
</evidence>
<reference evidence="1 2" key="1">
    <citation type="journal article" date="2014" name="BMC Genomics">
        <title>Comparative genome sequencing reveals chemotype-specific gene clusters in the toxigenic black mold Stachybotrys.</title>
        <authorList>
            <person name="Semeiks J."/>
            <person name="Borek D."/>
            <person name="Otwinowski Z."/>
            <person name="Grishin N.V."/>
        </authorList>
    </citation>
    <scope>NUCLEOTIDE SEQUENCE [LARGE SCALE GENOMIC DNA]</scope>
    <source>
        <strain evidence="1 2">IBT 40285</strain>
    </source>
</reference>
<organism evidence="1 2">
    <name type="scientific">Stachybotrys chlorohalonatus (strain IBT 40285)</name>
    <dbReference type="NCBI Taxonomy" id="1283841"/>
    <lineage>
        <taxon>Eukaryota</taxon>
        <taxon>Fungi</taxon>
        <taxon>Dikarya</taxon>
        <taxon>Ascomycota</taxon>
        <taxon>Pezizomycotina</taxon>
        <taxon>Sordariomycetes</taxon>
        <taxon>Hypocreomycetidae</taxon>
        <taxon>Hypocreales</taxon>
        <taxon>Stachybotryaceae</taxon>
        <taxon>Stachybotrys</taxon>
    </lineage>
</organism>
<dbReference type="HOGENOM" id="CLU_714054_0_0_1"/>
<sequence>MAQATTMDISQGHLILLRHAEAISNVIGPTEGLNPETMTLSELTALAGGLQHGDNVATHIRHGVYLPDGLTQSGLQQIQEFVDHVTDGGNCKIDNVYMIASSPLTRACQTATGISPACDLIGSRYLPEQQKEGNIYCHPGVIEATTWPQDFPALRDDKGFAWYFNVKGGNEADAGKILCEKKVDLSRTVWPASEDHKWLTVDDRTAALQASPDREEITEMARRCRVWLRACMMAIMEEHETEKREGSPRILLALHGGIRHFLTKKWYCSFTKGDSGRWVWAGSSALKNMELNVYTFNSLTDEEADLEELDWSVDYVGDFGKYYRHMASDSSLVYKASDGTIIDQEAEHWNFIERVAGEVQATAEKKQLRAVIVPFLIWKGASNFLSE</sequence>
<dbReference type="AlphaFoldDB" id="A0A084QTF0"/>
<evidence type="ECO:0000313" key="1">
    <source>
        <dbReference type="EMBL" id="KFA67235.1"/>
    </source>
</evidence>